<evidence type="ECO:0000313" key="2">
    <source>
        <dbReference type="Proteomes" id="UP001200032"/>
    </source>
</evidence>
<dbReference type="RefSeq" id="WP_231796007.1">
    <property type="nucleotide sequence ID" value="NZ_JAJPDJ010000063.1"/>
</dbReference>
<name>A0ABS8RDA3_9LACO</name>
<dbReference type="Proteomes" id="UP001200032">
    <property type="component" value="Unassembled WGS sequence"/>
</dbReference>
<evidence type="ECO:0000313" key="1">
    <source>
        <dbReference type="EMBL" id="MCD7138984.1"/>
    </source>
</evidence>
<reference evidence="1 2" key="1">
    <citation type="submission" date="2021-12" db="EMBL/GenBank/DDBJ databases">
        <title>A phylogenomic analysis of Limosilactobacillus reuteri reveals ancient and stable evolutionary relationships with rodents and birds and zoonotic transmission to humans.</title>
        <authorList>
            <person name="Li F."/>
            <person name="Li X."/>
            <person name="Cheng C."/>
            <person name="Tollenaar S."/>
            <person name="Zhang J.S."/>
            <person name="Simpson D."/>
            <person name="Tasseva G."/>
            <person name="Perez-Munoz M.E."/>
            <person name="Frese S."/>
            <person name="Gaenzle M.G."/>
            <person name="Walter J."/>
            <person name="Zheng J."/>
        </authorList>
    </citation>
    <scope>NUCLEOTIDE SEQUENCE [LARGE SCALE GENOMIC DNA]</scope>
    <source>
        <strain evidence="1 2">WF-AF5-A</strain>
    </source>
</reference>
<keyword evidence="2" id="KW-1185">Reference proteome</keyword>
<dbReference type="EMBL" id="JAJPDJ010000063">
    <property type="protein sequence ID" value="MCD7138984.1"/>
    <property type="molecule type" value="Genomic_DNA"/>
</dbReference>
<gene>
    <name evidence="1" type="ORF">LTY59_07090</name>
</gene>
<organism evidence="1 2">
    <name type="scientific">Limosilactobacillus balticus</name>
    <dbReference type="NCBI Taxonomy" id="2759747"/>
    <lineage>
        <taxon>Bacteria</taxon>
        <taxon>Bacillati</taxon>
        <taxon>Bacillota</taxon>
        <taxon>Bacilli</taxon>
        <taxon>Lactobacillales</taxon>
        <taxon>Lactobacillaceae</taxon>
        <taxon>Limosilactobacillus</taxon>
    </lineage>
</organism>
<comment type="caution">
    <text evidence="1">The sequence shown here is derived from an EMBL/GenBank/DDBJ whole genome shotgun (WGS) entry which is preliminary data.</text>
</comment>
<protein>
    <submittedName>
        <fullName evidence="1">Uncharacterized protein</fullName>
    </submittedName>
</protein>
<proteinExistence type="predicted"/>
<accession>A0ABS8RDA3</accession>
<sequence length="52" mass="6178">MAKQIIKNREPKTLQALVKKQQWEAKINKELQKINNEYLPRSKANMSINKKI</sequence>